<dbReference type="PANTHER" id="PTHR33064:SF37">
    <property type="entry name" value="RIBONUCLEASE H"/>
    <property type="match status" value="1"/>
</dbReference>
<name>A0AAD8ZVQ3_9TELE</name>
<evidence type="ECO:0000259" key="3">
    <source>
        <dbReference type="PROSITE" id="PS50878"/>
    </source>
</evidence>
<comment type="caution">
    <text evidence="4">The sequence shown here is derived from an EMBL/GenBank/DDBJ whole genome shotgun (WGS) entry which is preliminary data.</text>
</comment>
<dbReference type="Pfam" id="PF17919">
    <property type="entry name" value="RT_RNaseH_2"/>
    <property type="match status" value="1"/>
</dbReference>
<dbReference type="PANTHER" id="PTHR33064">
    <property type="entry name" value="POL PROTEIN"/>
    <property type="match status" value="1"/>
</dbReference>
<dbReference type="InterPro" id="IPR000477">
    <property type="entry name" value="RT_dom"/>
</dbReference>
<dbReference type="InterPro" id="IPR041577">
    <property type="entry name" value="RT_RNaseH_2"/>
</dbReference>
<dbReference type="FunFam" id="3.30.70.270:FF:000020">
    <property type="entry name" value="Transposon Tf2-6 polyprotein-like Protein"/>
    <property type="match status" value="1"/>
</dbReference>
<evidence type="ECO:0000256" key="1">
    <source>
        <dbReference type="ARBA" id="ARBA00010879"/>
    </source>
</evidence>
<organism evidence="4 5">
    <name type="scientific">Electrophorus voltai</name>
    <dbReference type="NCBI Taxonomy" id="2609070"/>
    <lineage>
        <taxon>Eukaryota</taxon>
        <taxon>Metazoa</taxon>
        <taxon>Chordata</taxon>
        <taxon>Craniata</taxon>
        <taxon>Vertebrata</taxon>
        <taxon>Euteleostomi</taxon>
        <taxon>Actinopterygii</taxon>
        <taxon>Neopterygii</taxon>
        <taxon>Teleostei</taxon>
        <taxon>Ostariophysi</taxon>
        <taxon>Gymnotiformes</taxon>
        <taxon>Gymnotoidei</taxon>
        <taxon>Gymnotidae</taxon>
        <taxon>Electrophorus</taxon>
    </lineage>
</organism>
<dbReference type="Gene3D" id="3.30.70.270">
    <property type="match status" value="2"/>
</dbReference>
<evidence type="ECO:0000313" key="4">
    <source>
        <dbReference type="EMBL" id="KAK1805736.1"/>
    </source>
</evidence>
<dbReference type="EC" id="3.1.26.4" evidence="2"/>
<reference evidence="4" key="1">
    <citation type="submission" date="2023-03" db="EMBL/GenBank/DDBJ databases">
        <title>Electrophorus voltai genome.</title>
        <authorList>
            <person name="Bian C."/>
        </authorList>
    </citation>
    <scope>NUCLEOTIDE SEQUENCE</scope>
    <source>
        <strain evidence="4">CB-2022</strain>
        <tissue evidence="4">Muscle</tissue>
    </source>
</reference>
<dbReference type="SUPFAM" id="SSF56672">
    <property type="entry name" value="DNA/RNA polymerases"/>
    <property type="match status" value="1"/>
</dbReference>
<dbReference type="EMBL" id="JAROKS010000002">
    <property type="protein sequence ID" value="KAK1805736.1"/>
    <property type="molecule type" value="Genomic_DNA"/>
</dbReference>
<dbReference type="InterPro" id="IPR043128">
    <property type="entry name" value="Rev_trsase/Diguanyl_cyclase"/>
</dbReference>
<gene>
    <name evidence="4" type="ORF">P4O66_002000</name>
</gene>
<sequence>MDYWGLNKLLVQYPYPLTMVPAALEQLRGAKCFIKLDLRSDYNLIWVMEGDEWKTTFSTSTSHYEYLVLPYGLAMASSLFQAHINEVMREYLGRSVIAYIADILIYSSSWNQHLQDVRAVFQTLLKNPPCCKAEKCEFHHREVDFLGYVIQEGSVCMQLAKMEAVKDWPRPCTCKVLQRFLGFTNFYRRFIKNFSSIAKPLTGQLRGPARQVRCTSEVKRSFEGLKGAFITAPVLQQADPEKPFVVEVDASDTGVGAVLSQHMGERGGFKPVAYFSGKLSSAERNSGVGDRELLAMKLAFEEWRHWLAGA</sequence>
<keyword evidence="5" id="KW-1185">Reference proteome</keyword>
<dbReference type="AlphaFoldDB" id="A0AAD8ZVQ3"/>
<feature type="domain" description="Reverse transcriptase" evidence="3">
    <location>
        <begin position="1"/>
        <end position="150"/>
    </location>
</feature>
<dbReference type="CDD" id="cd01647">
    <property type="entry name" value="RT_LTR"/>
    <property type="match status" value="1"/>
</dbReference>
<evidence type="ECO:0000256" key="2">
    <source>
        <dbReference type="ARBA" id="ARBA00012180"/>
    </source>
</evidence>
<dbReference type="PROSITE" id="PS50878">
    <property type="entry name" value="RT_POL"/>
    <property type="match status" value="1"/>
</dbReference>
<protein>
    <recommendedName>
        <fullName evidence="2">ribonuclease H</fullName>
        <ecNumber evidence="2">3.1.26.4</ecNumber>
    </recommendedName>
</protein>
<comment type="similarity">
    <text evidence="1">Belongs to the beta type-B retroviral polymerase family. HERV class-II K(HML-2) pol subfamily.</text>
</comment>
<dbReference type="Proteomes" id="UP001239994">
    <property type="component" value="Unassembled WGS sequence"/>
</dbReference>
<proteinExistence type="inferred from homology"/>
<evidence type="ECO:0000313" key="5">
    <source>
        <dbReference type="Proteomes" id="UP001239994"/>
    </source>
</evidence>
<dbReference type="Pfam" id="PF00078">
    <property type="entry name" value="RVT_1"/>
    <property type="match status" value="1"/>
</dbReference>
<dbReference type="GO" id="GO:0004523">
    <property type="term" value="F:RNA-DNA hybrid ribonuclease activity"/>
    <property type="evidence" value="ECO:0007669"/>
    <property type="project" value="UniProtKB-EC"/>
</dbReference>
<accession>A0AAD8ZVQ3</accession>
<dbReference type="InterPro" id="IPR051320">
    <property type="entry name" value="Viral_Replic_Matur_Polypro"/>
</dbReference>
<dbReference type="InterPro" id="IPR043502">
    <property type="entry name" value="DNA/RNA_pol_sf"/>
</dbReference>